<dbReference type="AlphaFoldDB" id="A0A229UKK1"/>
<protein>
    <submittedName>
        <fullName evidence="4">NmrA family transcriptional regulator</fullName>
    </submittedName>
</protein>
<evidence type="ECO:0000256" key="1">
    <source>
        <dbReference type="ARBA" id="ARBA00006328"/>
    </source>
</evidence>
<evidence type="ECO:0000256" key="2">
    <source>
        <dbReference type="ARBA" id="ARBA00022857"/>
    </source>
</evidence>
<evidence type="ECO:0000313" key="5">
    <source>
        <dbReference type="Proteomes" id="UP000215509"/>
    </source>
</evidence>
<evidence type="ECO:0000259" key="3">
    <source>
        <dbReference type="Pfam" id="PF05368"/>
    </source>
</evidence>
<comment type="similarity">
    <text evidence="1">Belongs to the NmrA-type oxidoreductase family.</text>
</comment>
<keyword evidence="2" id="KW-0521">NADP</keyword>
<dbReference type="CDD" id="cd05251">
    <property type="entry name" value="NmrA_like_SDR_a"/>
    <property type="match status" value="1"/>
</dbReference>
<dbReference type="OrthoDB" id="9794300at2"/>
<comment type="caution">
    <text evidence="4">The sequence shown here is derived from an EMBL/GenBank/DDBJ whole genome shotgun (WGS) entry which is preliminary data.</text>
</comment>
<reference evidence="4 5" key="1">
    <citation type="submission" date="2017-07" db="EMBL/GenBank/DDBJ databases">
        <title>Genome sequencing and assembly of Paenibacillus rigui.</title>
        <authorList>
            <person name="Mayilraj S."/>
        </authorList>
    </citation>
    <scope>NUCLEOTIDE SEQUENCE [LARGE SCALE GENOMIC DNA]</scope>
    <source>
        <strain evidence="4 5">JCM 16352</strain>
    </source>
</reference>
<sequence>MVAFDEVNQERLFLVIGGTGAQGGSTARQLLERGHRVRVLVRNPSKASELASLGAEVFHGNIDNPAEVKASLENVTDVFAIPLLHWNEPERETRNALTLIQAARQAGVRHFVQTSVVGAGNHKHNPRAGTGYWNEQYWESKWQIEELVRNAGFAAYTILKPAMFMENFLAPMVDFMYPTLRQGTLVTAIAPDTRIQLIAVDDIGALAVAAFEKPDLYAGKTIELAADALTMEEIAHRLTAATGRAVQAISLSPQEALAQGRTLVREDEWLNEVGHHASIQEAASYGVPLTSFQQWTAAHAGFITIHMSV</sequence>
<name>A0A229UKK1_9BACL</name>
<evidence type="ECO:0000313" key="4">
    <source>
        <dbReference type="EMBL" id="OXM83825.1"/>
    </source>
</evidence>
<dbReference type="EMBL" id="NMQW01000037">
    <property type="protein sequence ID" value="OXM83825.1"/>
    <property type="molecule type" value="Genomic_DNA"/>
</dbReference>
<dbReference type="SUPFAM" id="SSF51735">
    <property type="entry name" value="NAD(P)-binding Rossmann-fold domains"/>
    <property type="match status" value="1"/>
</dbReference>
<accession>A0A229UKK1</accession>
<dbReference type="Pfam" id="PF05368">
    <property type="entry name" value="NmrA"/>
    <property type="match status" value="1"/>
</dbReference>
<feature type="domain" description="NmrA-like" evidence="3">
    <location>
        <begin position="12"/>
        <end position="259"/>
    </location>
</feature>
<dbReference type="PANTHER" id="PTHR42748:SF7">
    <property type="entry name" value="NMRA LIKE REDOX SENSOR 1-RELATED"/>
    <property type="match status" value="1"/>
</dbReference>
<organism evidence="4 5">
    <name type="scientific">Paenibacillus rigui</name>
    <dbReference type="NCBI Taxonomy" id="554312"/>
    <lineage>
        <taxon>Bacteria</taxon>
        <taxon>Bacillati</taxon>
        <taxon>Bacillota</taxon>
        <taxon>Bacilli</taxon>
        <taxon>Bacillales</taxon>
        <taxon>Paenibacillaceae</taxon>
        <taxon>Paenibacillus</taxon>
    </lineage>
</organism>
<dbReference type="Gene3D" id="3.40.50.720">
    <property type="entry name" value="NAD(P)-binding Rossmann-like Domain"/>
    <property type="match status" value="1"/>
</dbReference>
<dbReference type="InterPro" id="IPR051164">
    <property type="entry name" value="NmrA-like_oxidored"/>
</dbReference>
<keyword evidence="5" id="KW-1185">Reference proteome</keyword>
<dbReference type="Proteomes" id="UP000215509">
    <property type="component" value="Unassembled WGS sequence"/>
</dbReference>
<dbReference type="InterPro" id="IPR008030">
    <property type="entry name" value="NmrA-like"/>
</dbReference>
<dbReference type="RefSeq" id="WP_094017269.1">
    <property type="nucleotide sequence ID" value="NZ_NMQW01000037.1"/>
</dbReference>
<proteinExistence type="inferred from homology"/>
<dbReference type="PANTHER" id="PTHR42748">
    <property type="entry name" value="NITROGEN METABOLITE REPRESSION PROTEIN NMRA FAMILY MEMBER"/>
    <property type="match status" value="1"/>
</dbReference>
<dbReference type="InterPro" id="IPR036291">
    <property type="entry name" value="NAD(P)-bd_dom_sf"/>
</dbReference>
<gene>
    <name evidence="4" type="ORF">CF651_23215</name>
</gene>